<organism evidence="2 3">
    <name type="scientific">Desulforamulus aquiferis</name>
    <dbReference type="NCBI Taxonomy" id="1397668"/>
    <lineage>
        <taxon>Bacteria</taxon>
        <taxon>Bacillati</taxon>
        <taxon>Bacillota</taxon>
        <taxon>Clostridia</taxon>
        <taxon>Eubacteriales</taxon>
        <taxon>Peptococcaceae</taxon>
        <taxon>Desulforamulus</taxon>
    </lineage>
</organism>
<evidence type="ECO:0000313" key="2">
    <source>
        <dbReference type="EMBL" id="MDO7787795.1"/>
    </source>
</evidence>
<dbReference type="RefSeq" id="WP_304543136.1">
    <property type="nucleotide sequence ID" value="NZ_JARPTC010000016.1"/>
</dbReference>
<reference evidence="2" key="1">
    <citation type="journal article" date="2023" name="J. Hazard. Mater.">
        <title>Anaerobic biodegradation of pyrene and benzo[a]pyrene by a new sulfate-reducing Desulforamulus aquiferis strain DSA.</title>
        <authorList>
            <person name="Zhang Z."/>
            <person name="Sun J."/>
            <person name="Gong X."/>
            <person name="Wang C."/>
            <person name="Wang H."/>
        </authorList>
    </citation>
    <scope>NUCLEOTIDE SEQUENCE</scope>
    <source>
        <strain evidence="2">DSA</strain>
    </source>
</reference>
<dbReference type="EMBL" id="JARPTC010000016">
    <property type="protein sequence ID" value="MDO7787795.1"/>
    <property type="molecule type" value="Genomic_DNA"/>
</dbReference>
<gene>
    <name evidence="2" type="ORF">P6N53_11250</name>
</gene>
<keyword evidence="1" id="KW-0812">Transmembrane</keyword>
<dbReference type="AlphaFoldDB" id="A0AAW7ZEU8"/>
<protein>
    <submittedName>
        <fullName evidence="2">Uncharacterized protein</fullName>
    </submittedName>
</protein>
<proteinExistence type="predicted"/>
<sequence>MFRNLGIILLILFALLSVNIIPRMNKEQYIVIFLALVPGLIFYHYYFFVIPKTAKKSDALIGAIKLIYSSVEETVLDKDLRGRIIKGLDEQVVTLGKVMDQKLRLLKNPAAMRFNERNNQPLEQEWKRFFIHAFSVIEQELEDETIRRWTFNKFKNKINDNSRQYVKIALKDIIQDSKYTHLVK</sequence>
<keyword evidence="1" id="KW-1133">Transmembrane helix</keyword>
<evidence type="ECO:0000256" key="1">
    <source>
        <dbReference type="SAM" id="Phobius"/>
    </source>
</evidence>
<reference evidence="2" key="2">
    <citation type="submission" date="2023-03" db="EMBL/GenBank/DDBJ databases">
        <authorList>
            <person name="Zhang Z."/>
        </authorList>
    </citation>
    <scope>NUCLEOTIDE SEQUENCE</scope>
    <source>
        <strain evidence="2">DSA</strain>
    </source>
</reference>
<accession>A0AAW7ZEU8</accession>
<dbReference type="Proteomes" id="UP001172911">
    <property type="component" value="Unassembled WGS sequence"/>
</dbReference>
<comment type="caution">
    <text evidence="2">The sequence shown here is derived from an EMBL/GenBank/DDBJ whole genome shotgun (WGS) entry which is preliminary data.</text>
</comment>
<keyword evidence="1" id="KW-0472">Membrane</keyword>
<feature type="transmembrane region" description="Helical" evidence="1">
    <location>
        <begin position="30"/>
        <end position="48"/>
    </location>
</feature>
<keyword evidence="3" id="KW-1185">Reference proteome</keyword>
<evidence type="ECO:0000313" key="3">
    <source>
        <dbReference type="Proteomes" id="UP001172911"/>
    </source>
</evidence>
<name>A0AAW7ZEU8_9FIRM</name>